<accession>A0A1T3NNT9</accession>
<evidence type="ECO:0000313" key="3">
    <source>
        <dbReference type="Proteomes" id="UP000190037"/>
    </source>
</evidence>
<keyword evidence="1" id="KW-0732">Signal</keyword>
<dbReference type="AlphaFoldDB" id="A0A1T3NNT9"/>
<sequence>MFGPTNRSGTRRQGGQLTALRAMTLSAAVSGPAVAAVVLTATVQACRDEDRLRFCYTTRGFALTECEVRERGARFMRAGNTARD</sequence>
<feature type="chain" id="PRO_5013250429" description="Lipoprotein" evidence="1">
    <location>
        <begin position="36"/>
        <end position="84"/>
    </location>
</feature>
<keyword evidence="3" id="KW-1185">Reference proteome</keyword>
<dbReference type="Proteomes" id="UP000190037">
    <property type="component" value="Unassembled WGS sequence"/>
</dbReference>
<gene>
    <name evidence="2" type="ORF">B4N89_40420</name>
</gene>
<protein>
    <recommendedName>
        <fullName evidence="4">Lipoprotein</fullName>
    </recommendedName>
</protein>
<evidence type="ECO:0000256" key="1">
    <source>
        <dbReference type="SAM" id="SignalP"/>
    </source>
</evidence>
<proteinExistence type="predicted"/>
<comment type="caution">
    <text evidence="2">The sequence shown here is derived from an EMBL/GenBank/DDBJ whole genome shotgun (WGS) entry which is preliminary data.</text>
</comment>
<evidence type="ECO:0000313" key="2">
    <source>
        <dbReference type="EMBL" id="OPC78418.1"/>
    </source>
</evidence>
<dbReference type="STRING" id="159449.B4N89_40420"/>
<evidence type="ECO:0008006" key="4">
    <source>
        <dbReference type="Google" id="ProtNLM"/>
    </source>
</evidence>
<feature type="signal peptide" evidence="1">
    <location>
        <begin position="1"/>
        <end position="35"/>
    </location>
</feature>
<name>A0A1T3NNT9_9ACTN</name>
<organism evidence="2 3">
    <name type="scientific">Embleya scabrispora</name>
    <dbReference type="NCBI Taxonomy" id="159449"/>
    <lineage>
        <taxon>Bacteria</taxon>
        <taxon>Bacillati</taxon>
        <taxon>Actinomycetota</taxon>
        <taxon>Actinomycetes</taxon>
        <taxon>Kitasatosporales</taxon>
        <taxon>Streptomycetaceae</taxon>
        <taxon>Embleya</taxon>
    </lineage>
</organism>
<dbReference type="EMBL" id="MWQN01000003">
    <property type="protein sequence ID" value="OPC78418.1"/>
    <property type="molecule type" value="Genomic_DNA"/>
</dbReference>
<reference evidence="2 3" key="1">
    <citation type="submission" date="2017-03" db="EMBL/GenBank/DDBJ databases">
        <title>Draft genome sequence of Streptomyces scabrisporus NF3, endophyte isolated from Amphipterygium adstringens.</title>
        <authorList>
            <person name="Vazquez M."/>
            <person name="Ceapa C.D."/>
            <person name="Rodriguez Luna D."/>
            <person name="Sanchez Esquivel S."/>
        </authorList>
    </citation>
    <scope>NUCLEOTIDE SEQUENCE [LARGE SCALE GENOMIC DNA]</scope>
    <source>
        <strain evidence="2 3">NF3</strain>
    </source>
</reference>